<protein>
    <recommendedName>
        <fullName evidence="3">Fe-S protein YdhL (DUF1289 family)</fullName>
    </recommendedName>
</protein>
<evidence type="ECO:0000313" key="2">
    <source>
        <dbReference type="Proteomes" id="UP000294887"/>
    </source>
</evidence>
<reference evidence="1 2" key="1">
    <citation type="submission" date="2019-03" db="EMBL/GenBank/DDBJ databases">
        <title>Genomic Encyclopedia of Type Strains, Phase IV (KMG-IV): sequencing the most valuable type-strain genomes for metagenomic binning, comparative biology and taxonomic classification.</title>
        <authorList>
            <person name="Goeker M."/>
        </authorList>
    </citation>
    <scope>NUCLEOTIDE SEQUENCE [LARGE SCALE GENOMIC DNA]</scope>
    <source>
        <strain evidence="1 2">DSM 24830</strain>
    </source>
</reference>
<proteinExistence type="predicted"/>
<evidence type="ECO:0008006" key="3">
    <source>
        <dbReference type="Google" id="ProtNLM"/>
    </source>
</evidence>
<dbReference type="PANTHER" id="PTHR35175:SF2">
    <property type="entry name" value="DUF1289 DOMAIN-CONTAINING PROTEIN"/>
    <property type="match status" value="1"/>
</dbReference>
<dbReference type="PANTHER" id="PTHR35175">
    <property type="entry name" value="DUF1289 DOMAIN-CONTAINING PROTEIN"/>
    <property type="match status" value="1"/>
</dbReference>
<dbReference type="OrthoDB" id="9811423at2"/>
<organism evidence="1 2">
    <name type="scientific">Cocleimonas flava</name>
    <dbReference type="NCBI Taxonomy" id="634765"/>
    <lineage>
        <taxon>Bacteria</taxon>
        <taxon>Pseudomonadati</taxon>
        <taxon>Pseudomonadota</taxon>
        <taxon>Gammaproteobacteria</taxon>
        <taxon>Thiotrichales</taxon>
        <taxon>Thiotrichaceae</taxon>
        <taxon>Cocleimonas</taxon>
    </lineage>
</organism>
<dbReference type="RefSeq" id="WP_131905850.1">
    <property type="nucleotide sequence ID" value="NZ_BAAAFU010000004.1"/>
</dbReference>
<evidence type="ECO:0000313" key="1">
    <source>
        <dbReference type="EMBL" id="TCJ87583.1"/>
    </source>
</evidence>
<sequence length="71" mass="7822">MSESNQQASAEKGAFQTAVQSPCINICDLDDDSICVGCYRAIEEIAGWGMLDNVEKRDVLELAKKRREAAE</sequence>
<dbReference type="EMBL" id="SMFQ01000003">
    <property type="protein sequence ID" value="TCJ87583.1"/>
    <property type="molecule type" value="Genomic_DNA"/>
</dbReference>
<comment type="caution">
    <text evidence="1">The sequence shown here is derived from an EMBL/GenBank/DDBJ whole genome shotgun (WGS) entry which is preliminary data.</text>
</comment>
<name>A0A4R1F168_9GAMM</name>
<dbReference type="AlphaFoldDB" id="A0A4R1F168"/>
<dbReference type="Proteomes" id="UP000294887">
    <property type="component" value="Unassembled WGS sequence"/>
</dbReference>
<gene>
    <name evidence="1" type="ORF">EV695_2095</name>
</gene>
<dbReference type="InterPro" id="IPR010710">
    <property type="entry name" value="DUF1289"/>
</dbReference>
<dbReference type="Pfam" id="PF06945">
    <property type="entry name" value="DUF1289"/>
    <property type="match status" value="1"/>
</dbReference>
<accession>A0A4R1F168</accession>
<keyword evidence="2" id="KW-1185">Reference proteome</keyword>